<dbReference type="EnsemblMetazoa" id="OVOC11203.1">
    <property type="protein sequence ID" value="OVOC11203.1"/>
    <property type="gene ID" value="WBGene00248012"/>
</dbReference>
<name>A0A8R1XLX1_ONCVO</name>
<organism evidence="1 2">
    <name type="scientific">Onchocerca volvulus</name>
    <dbReference type="NCBI Taxonomy" id="6282"/>
    <lineage>
        <taxon>Eukaryota</taxon>
        <taxon>Metazoa</taxon>
        <taxon>Ecdysozoa</taxon>
        <taxon>Nematoda</taxon>
        <taxon>Chromadorea</taxon>
        <taxon>Rhabditida</taxon>
        <taxon>Spirurina</taxon>
        <taxon>Spiruromorpha</taxon>
        <taxon>Filarioidea</taxon>
        <taxon>Onchocercidae</taxon>
        <taxon>Onchocerca</taxon>
    </lineage>
</organism>
<keyword evidence="2" id="KW-1185">Reference proteome</keyword>
<evidence type="ECO:0000313" key="1">
    <source>
        <dbReference type="EnsemblMetazoa" id="OVOC11203.1"/>
    </source>
</evidence>
<protein>
    <submittedName>
        <fullName evidence="1">Uncharacterized protein</fullName>
    </submittedName>
</protein>
<reference evidence="2" key="1">
    <citation type="submission" date="2013-10" db="EMBL/GenBank/DDBJ databases">
        <title>Genome sequencing of Onchocerca volvulus.</title>
        <authorList>
            <person name="Cotton J."/>
            <person name="Tsai J."/>
            <person name="Stanley E."/>
            <person name="Tracey A."/>
            <person name="Holroyd N."/>
            <person name="Lustigman S."/>
            <person name="Berriman M."/>
        </authorList>
    </citation>
    <scope>NUCLEOTIDE SEQUENCE</scope>
</reference>
<sequence>MGDTLLQITTYSIVWWLRIHVAIRNLLQFYTEIFWKHKRVLALRSDDYLTAWRHEYHQISQLIIKVIAVHGSKNTWDRKLEINQ</sequence>
<evidence type="ECO:0000313" key="2">
    <source>
        <dbReference type="Proteomes" id="UP000024404"/>
    </source>
</evidence>
<dbReference type="AlphaFoldDB" id="A0A8R1XLX1"/>
<accession>A0A8R1XLX1</accession>
<reference evidence="1" key="2">
    <citation type="submission" date="2022-06" db="UniProtKB">
        <authorList>
            <consortium name="EnsemblMetazoa"/>
        </authorList>
    </citation>
    <scope>IDENTIFICATION</scope>
</reference>
<dbReference type="Proteomes" id="UP000024404">
    <property type="component" value="Unassembled WGS sequence"/>
</dbReference>
<dbReference type="EMBL" id="CMVM020000350">
    <property type="status" value="NOT_ANNOTATED_CDS"/>
    <property type="molecule type" value="Genomic_DNA"/>
</dbReference>
<proteinExistence type="predicted"/>